<dbReference type="InterPro" id="IPR002514">
    <property type="entry name" value="Transposase_8"/>
</dbReference>
<evidence type="ECO:0000313" key="2">
    <source>
        <dbReference type="Proteomes" id="UP000218282"/>
    </source>
</evidence>
<dbReference type="AlphaFoldDB" id="A0A2A5S581"/>
<organism evidence="1 2">
    <name type="scientific">Pseudolactococcus piscium</name>
    <dbReference type="NCBI Taxonomy" id="1364"/>
    <lineage>
        <taxon>Bacteria</taxon>
        <taxon>Bacillati</taxon>
        <taxon>Bacillota</taxon>
        <taxon>Bacilli</taxon>
        <taxon>Lactobacillales</taxon>
        <taxon>Streptococcaceae</taxon>
        <taxon>Pseudolactococcus</taxon>
    </lineage>
</organism>
<sequence length="86" mass="10134">MQKRYSKDFKETIVDLYQTGQSVAHLAKEYGISPATIYKWIDLYSKPNDNSISKSDYLELKRQLTQVKEERDILKKVLTIFAEKMN</sequence>
<dbReference type="EMBL" id="JXJW01000002">
    <property type="protein sequence ID" value="PCS08659.1"/>
    <property type="molecule type" value="Genomic_DNA"/>
</dbReference>
<accession>A0A2A5S581</accession>
<name>A0A2A5S581_9LACT</name>
<protein>
    <submittedName>
        <fullName evidence="1">Transposase</fullName>
    </submittedName>
</protein>
<dbReference type="GO" id="GO:0004803">
    <property type="term" value="F:transposase activity"/>
    <property type="evidence" value="ECO:0007669"/>
    <property type="project" value="InterPro"/>
</dbReference>
<dbReference type="Pfam" id="PF01527">
    <property type="entry name" value="HTH_Tnp_1"/>
    <property type="match status" value="1"/>
</dbReference>
<keyword evidence="2" id="KW-1185">Reference proteome</keyword>
<dbReference type="Gene3D" id="1.10.10.60">
    <property type="entry name" value="Homeodomain-like"/>
    <property type="match status" value="1"/>
</dbReference>
<dbReference type="GO" id="GO:0006313">
    <property type="term" value="P:DNA transposition"/>
    <property type="evidence" value="ECO:0007669"/>
    <property type="project" value="InterPro"/>
</dbReference>
<reference evidence="1 2" key="1">
    <citation type="submission" date="2014-12" db="EMBL/GenBank/DDBJ databases">
        <title>Draft genome sequences of 10 type strains of Lactococcus.</title>
        <authorList>
            <person name="Sun Z."/>
            <person name="Zhong Z."/>
            <person name="Liu W."/>
            <person name="Zhang W."/>
            <person name="Zhang H."/>
        </authorList>
    </citation>
    <scope>NUCLEOTIDE SEQUENCE [LARGE SCALE GENOMIC DNA]</scope>
    <source>
        <strain evidence="1 2">DSM 6634</strain>
    </source>
</reference>
<dbReference type="Proteomes" id="UP000218282">
    <property type="component" value="Unassembled WGS sequence"/>
</dbReference>
<gene>
    <name evidence="1" type="ORF">RU86_GL001043</name>
</gene>
<dbReference type="InterPro" id="IPR009057">
    <property type="entry name" value="Homeodomain-like_sf"/>
</dbReference>
<comment type="caution">
    <text evidence="1">The sequence shown here is derived from an EMBL/GenBank/DDBJ whole genome shotgun (WGS) entry which is preliminary data.</text>
</comment>
<dbReference type="SUPFAM" id="SSF46689">
    <property type="entry name" value="Homeodomain-like"/>
    <property type="match status" value="1"/>
</dbReference>
<proteinExistence type="predicted"/>
<evidence type="ECO:0000313" key="1">
    <source>
        <dbReference type="EMBL" id="PCS08659.1"/>
    </source>
</evidence>
<dbReference type="GO" id="GO:0003677">
    <property type="term" value="F:DNA binding"/>
    <property type="evidence" value="ECO:0007669"/>
    <property type="project" value="InterPro"/>
</dbReference>